<reference evidence="4" key="1">
    <citation type="submission" date="2016-04" db="EMBL/GenBank/DDBJ databases">
        <title>Comparative genomics of biotechnologically important yeasts.</title>
        <authorList>
            <consortium name="DOE Joint Genome Institute"/>
            <person name="Riley R."/>
            <person name="Haridas S."/>
            <person name="Wolfe K.H."/>
            <person name="Lopes M.R."/>
            <person name="Hittinger C.T."/>
            <person name="Goker M."/>
            <person name="Salamov A."/>
            <person name="Wisecaver J."/>
            <person name="Long T.M."/>
            <person name="Aerts A.L."/>
            <person name="Barry K."/>
            <person name="Choi C."/>
            <person name="Clum A."/>
            <person name="Coughlan A.Y."/>
            <person name="Deshpande S."/>
            <person name="Douglass A.P."/>
            <person name="Hanson S.J."/>
            <person name="Klenk H.-P."/>
            <person name="Labutti K."/>
            <person name="Lapidus A."/>
            <person name="Lindquist E."/>
            <person name="Lipzen A."/>
            <person name="Meier-Kolthoff J.P."/>
            <person name="Ohm R.A."/>
            <person name="Otillar R.P."/>
            <person name="Pangilinan J."/>
            <person name="Peng Y."/>
            <person name="Rokas A."/>
            <person name="Rosa C.A."/>
            <person name="Scheuner C."/>
            <person name="Sibirny A.A."/>
            <person name="Slot J.C."/>
            <person name="Stielow J.B."/>
            <person name="Sun H."/>
            <person name="Kurtzman C.P."/>
            <person name="Blackwell M."/>
            <person name="Grigoriev I.V."/>
            <person name="Jeffries T.W."/>
        </authorList>
    </citation>
    <scope>NUCLEOTIDE SEQUENCE [LARGE SCALE GENOMIC DNA]</scope>
    <source>
        <strain evidence="4">NRRL YB-2248</strain>
    </source>
</reference>
<feature type="region of interest" description="Disordered" evidence="1">
    <location>
        <begin position="1"/>
        <end position="31"/>
    </location>
</feature>
<dbReference type="InterPro" id="IPR036864">
    <property type="entry name" value="Zn2-C6_fun-type_DNA-bd_sf"/>
</dbReference>
<evidence type="ECO:0000259" key="2">
    <source>
        <dbReference type="PROSITE" id="PS50048"/>
    </source>
</evidence>
<feature type="compositionally biased region" description="Basic and acidic residues" evidence="1">
    <location>
        <begin position="13"/>
        <end position="22"/>
    </location>
</feature>
<feature type="compositionally biased region" description="Low complexity" evidence="1">
    <location>
        <begin position="171"/>
        <end position="197"/>
    </location>
</feature>
<protein>
    <recommendedName>
        <fullName evidence="2">Zn(2)-C6 fungal-type domain-containing protein</fullName>
    </recommendedName>
</protein>
<name>A0A1E4SXR3_9ASCO</name>
<feature type="compositionally biased region" description="Polar residues" evidence="1">
    <location>
        <begin position="472"/>
        <end position="482"/>
    </location>
</feature>
<evidence type="ECO:0000313" key="4">
    <source>
        <dbReference type="Proteomes" id="UP000094801"/>
    </source>
</evidence>
<dbReference type="PROSITE" id="PS00463">
    <property type="entry name" value="ZN2_CY6_FUNGAL_1"/>
    <property type="match status" value="1"/>
</dbReference>
<dbReference type="STRING" id="983967.A0A1E4SXR3"/>
<feature type="region of interest" description="Disordered" evidence="1">
    <location>
        <begin position="471"/>
        <end position="505"/>
    </location>
</feature>
<dbReference type="GO" id="GO:0008270">
    <property type="term" value="F:zinc ion binding"/>
    <property type="evidence" value="ECO:0007669"/>
    <property type="project" value="InterPro"/>
</dbReference>
<gene>
    <name evidence="3" type="ORF">CANARDRAFT_24052</name>
</gene>
<dbReference type="InterPro" id="IPR052783">
    <property type="entry name" value="Metabolic/Drug-Res_Regulator"/>
</dbReference>
<feature type="region of interest" description="Disordered" evidence="1">
    <location>
        <begin position="222"/>
        <end position="243"/>
    </location>
</feature>
<dbReference type="PANTHER" id="PTHR47655:SF3">
    <property type="entry name" value="ZN(II)2CYS6 TRANSCRIPTION FACTOR (EUROFUNG)"/>
    <property type="match status" value="1"/>
</dbReference>
<dbReference type="PROSITE" id="PS50048">
    <property type="entry name" value="ZN2_CY6_FUNGAL_2"/>
    <property type="match status" value="1"/>
</dbReference>
<feature type="region of interest" description="Disordered" evidence="1">
    <location>
        <begin position="159"/>
        <end position="207"/>
    </location>
</feature>
<dbReference type="SUPFAM" id="SSF57701">
    <property type="entry name" value="Zn2/Cys6 DNA-binding domain"/>
    <property type="match status" value="1"/>
</dbReference>
<accession>A0A1E4SXR3</accession>
<feature type="compositionally biased region" description="Low complexity" evidence="1">
    <location>
        <begin position="1"/>
        <end position="12"/>
    </location>
</feature>
<dbReference type="CDD" id="cd00067">
    <property type="entry name" value="GAL4"/>
    <property type="match status" value="1"/>
</dbReference>
<keyword evidence="4" id="KW-1185">Reference proteome</keyword>
<feature type="compositionally biased region" description="Basic residues" evidence="1">
    <location>
        <begin position="198"/>
        <end position="207"/>
    </location>
</feature>
<dbReference type="GO" id="GO:0000981">
    <property type="term" value="F:DNA-binding transcription factor activity, RNA polymerase II-specific"/>
    <property type="evidence" value="ECO:0007669"/>
    <property type="project" value="InterPro"/>
</dbReference>
<dbReference type="Proteomes" id="UP000094801">
    <property type="component" value="Unassembled WGS sequence"/>
</dbReference>
<organism evidence="3 4">
    <name type="scientific">[Candida] arabinofermentans NRRL YB-2248</name>
    <dbReference type="NCBI Taxonomy" id="983967"/>
    <lineage>
        <taxon>Eukaryota</taxon>
        <taxon>Fungi</taxon>
        <taxon>Dikarya</taxon>
        <taxon>Ascomycota</taxon>
        <taxon>Saccharomycotina</taxon>
        <taxon>Pichiomycetes</taxon>
        <taxon>Pichiales</taxon>
        <taxon>Pichiaceae</taxon>
        <taxon>Ogataea</taxon>
        <taxon>Ogataea/Candida clade</taxon>
    </lineage>
</organism>
<feature type="domain" description="Zn(2)-C6 fungal-type" evidence="2">
    <location>
        <begin position="34"/>
        <end position="63"/>
    </location>
</feature>
<dbReference type="PANTHER" id="PTHR47655">
    <property type="entry name" value="QUINIC ACID UTILIZATION ACTIVATOR"/>
    <property type="match status" value="1"/>
</dbReference>
<dbReference type="EMBL" id="KV453857">
    <property type="protein sequence ID" value="ODV84277.1"/>
    <property type="molecule type" value="Genomic_DNA"/>
</dbReference>
<evidence type="ECO:0000256" key="1">
    <source>
        <dbReference type="SAM" id="MobiDB-lite"/>
    </source>
</evidence>
<dbReference type="OrthoDB" id="5600212at2759"/>
<dbReference type="AlphaFoldDB" id="A0A1E4SXR3"/>
<dbReference type="InterPro" id="IPR001138">
    <property type="entry name" value="Zn2Cys6_DnaBD"/>
</dbReference>
<proteinExistence type="predicted"/>
<dbReference type="Gene3D" id="4.10.240.10">
    <property type="entry name" value="Zn(2)-C6 fungal-type DNA-binding domain"/>
    <property type="match status" value="1"/>
</dbReference>
<dbReference type="SMART" id="SM00066">
    <property type="entry name" value="GAL4"/>
    <property type="match status" value="1"/>
</dbReference>
<evidence type="ECO:0000313" key="3">
    <source>
        <dbReference type="EMBL" id="ODV84277.1"/>
    </source>
</evidence>
<sequence>MTNSLTSSPSHLSPEHHSEYHSRQSLKKKRVGKACDSCRLKKTKCSGKQPCEKCKVDNKICIYTERKKSKDKVYSYEYVELIEKRLSLVNKSLIKLCEIVKLDQKSELENFVANLKYTEQTSDETTPISINQAISLLIGGTPDDMDAYYDDATDDHLDSVAMNNSDMPLPNNDSSTTTQNSTNESHRSSSSSSSSISKQKRKYRLKKDRSTLSTDYNVILSSPESITPKSDEQFSPLQNTSTNETSMDSLFGHQQQQQQVKLEDAEILPDIKEEDRDFELSSPISPITGQTLNRNSFIDPKSQLKTEDDDMILGDIQSLGLNPVVDLGPFQSGAQIATAAMNGYLYGAASQSMNSNQGPTTPIATLIEPTKATSITSDSYSTNGFPSMPDFELGLGGDSSYSSATNLNSPSSLMGASPPINNYDAAFSSFGMIPSSLPHSSSASMNLMFPEQSNGGDSYSEFLNAVEPPTNLHRSGSLNSQDKFGKKLHGSSSSMHGGHHSYSHHPHPYRTASVCSTNGGVNVLPRTKSNTSLIDSIPAPVPVPLASTKDDYSSVFVKDEFANMI</sequence>
<dbReference type="Pfam" id="PF00172">
    <property type="entry name" value="Zn_clus"/>
    <property type="match status" value="1"/>
</dbReference>